<dbReference type="Proteomes" id="UP001055439">
    <property type="component" value="Chromosome 6"/>
</dbReference>
<reference evidence="1" key="1">
    <citation type="submission" date="2022-05" db="EMBL/GenBank/DDBJ databases">
        <title>The Musa troglodytarum L. genome provides insights into the mechanism of non-climacteric behaviour and enrichment of carotenoids.</title>
        <authorList>
            <person name="Wang J."/>
        </authorList>
    </citation>
    <scope>NUCLEOTIDE SEQUENCE</scope>
    <source>
        <tissue evidence="1">Leaf</tissue>
    </source>
</reference>
<organism evidence="1 2">
    <name type="scientific">Musa troglodytarum</name>
    <name type="common">fe'i banana</name>
    <dbReference type="NCBI Taxonomy" id="320322"/>
    <lineage>
        <taxon>Eukaryota</taxon>
        <taxon>Viridiplantae</taxon>
        <taxon>Streptophyta</taxon>
        <taxon>Embryophyta</taxon>
        <taxon>Tracheophyta</taxon>
        <taxon>Spermatophyta</taxon>
        <taxon>Magnoliopsida</taxon>
        <taxon>Liliopsida</taxon>
        <taxon>Zingiberales</taxon>
        <taxon>Musaceae</taxon>
        <taxon>Musa</taxon>
    </lineage>
</organism>
<evidence type="ECO:0000313" key="1">
    <source>
        <dbReference type="EMBL" id="URE12918.1"/>
    </source>
</evidence>
<gene>
    <name evidence="1" type="ORF">MUK42_36324</name>
</gene>
<dbReference type="EMBL" id="CP097508">
    <property type="protein sequence ID" value="URE12918.1"/>
    <property type="molecule type" value="Genomic_DNA"/>
</dbReference>
<protein>
    <submittedName>
        <fullName evidence="1">Uncharacterized protein</fullName>
    </submittedName>
</protein>
<evidence type="ECO:0000313" key="2">
    <source>
        <dbReference type="Proteomes" id="UP001055439"/>
    </source>
</evidence>
<name>A0A9E7GKN1_9LILI</name>
<dbReference type="AlphaFoldDB" id="A0A9E7GKN1"/>
<proteinExistence type="predicted"/>
<sequence length="116" mass="11950">MKNVVHVTEFTGGSSEGCEGSRDLQGRRTRPTCARLCAFACSSCACACSCSCCACACACACACCGCASDGDGNVGRRRRLILFGDAGPIGTICGSHQRCLKNARLENARKNAAIAT</sequence>
<accession>A0A9E7GKN1</accession>
<keyword evidence="2" id="KW-1185">Reference proteome</keyword>